<evidence type="ECO:0000256" key="6">
    <source>
        <dbReference type="ARBA" id="ARBA00023136"/>
    </source>
</evidence>
<proteinExistence type="predicted"/>
<feature type="transmembrane region" description="Helical" evidence="7">
    <location>
        <begin position="58"/>
        <end position="77"/>
    </location>
</feature>
<comment type="caution">
    <text evidence="9">The sequence shown here is derived from an EMBL/GenBank/DDBJ whole genome shotgun (WGS) entry which is preliminary data.</text>
</comment>
<evidence type="ECO:0000256" key="3">
    <source>
        <dbReference type="ARBA" id="ARBA00022475"/>
    </source>
</evidence>
<keyword evidence="10" id="KW-1185">Reference proteome</keyword>
<evidence type="ECO:0000256" key="1">
    <source>
        <dbReference type="ARBA" id="ARBA00004651"/>
    </source>
</evidence>
<keyword evidence="2" id="KW-0813">Transport</keyword>
<dbReference type="Proteomes" id="UP001597541">
    <property type="component" value="Unassembled WGS sequence"/>
</dbReference>
<dbReference type="EMBL" id="JBHUME010000011">
    <property type="protein sequence ID" value="MFD2614295.1"/>
    <property type="molecule type" value="Genomic_DNA"/>
</dbReference>
<name>A0ABW5PG54_9BACL</name>
<dbReference type="PANTHER" id="PTHR43414">
    <property type="entry name" value="MULTIDRUG RESISTANCE PROTEIN MDTG"/>
    <property type="match status" value="1"/>
</dbReference>
<evidence type="ECO:0000313" key="9">
    <source>
        <dbReference type="EMBL" id="MFD2614295.1"/>
    </source>
</evidence>
<evidence type="ECO:0000256" key="5">
    <source>
        <dbReference type="ARBA" id="ARBA00022989"/>
    </source>
</evidence>
<evidence type="ECO:0000259" key="8">
    <source>
        <dbReference type="PROSITE" id="PS50850"/>
    </source>
</evidence>
<keyword evidence="5 7" id="KW-1133">Transmembrane helix</keyword>
<keyword evidence="4 7" id="KW-0812">Transmembrane</keyword>
<feature type="transmembrane region" description="Helical" evidence="7">
    <location>
        <begin position="149"/>
        <end position="173"/>
    </location>
</feature>
<feature type="domain" description="Major facilitator superfamily (MFS) profile" evidence="8">
    <location>
        <begin position="22"/>
        <end position="402"/>
    </location>
</feature>
<sequence length="418" mass="45896">MDTEGRWRAMKKLSNPLKGFHPIVQMLLAGTVFARAASSMSLPFLAIYLAKYTDMDPFMIGLTIGLGSLAGTLGGFFGGHLSDRFGRRLVMLSAVYLWGIVFIGFAFSTAAWLLALLNILNGLCRSWYEPVSQALMADITEKEKRFKVFSLRYMAINIGVSVGPLMGAAFALVNGKLPWLVTGVFYLMYAVTLQLLLNRFGIRDIEGEKKEGASLKAAWNVIRLDKAFRYLTLGNILVAIGYSQMTSTLSQFIGDHFRDGTALFAWMMSINAITVIVFQLPMAKWAEKRTPLMAIAVGNLFYALGDVGYAFSSSWWAMILSMIVFTWGEILTFPAGTVLVDRIAPEGMRGTYYGAQQFSSLGHFAGPWLGGFLLQGYGGPTLFIAVAVISVVSILFYRSGERIQERKLASAQGPGLSA</sequence>
<evidence type="ECO:0000256" key="7">
    <source>
        <dbReference type="SAM" id="Phobius"/>
    </source>
</evidence>
<reference evidence="10" key="1">
    <citation type="journal article" date="2019" name="Int. J. Syst. Evol. Microbiol.">
        <title>The Global Catalogue of Microorganisms (GCM) 10K type strain sequencing project: providing services to taxonomists for standard genome sequencing and annotation.</title>
        <authorList>
            <consortium name="The Broad Institute Genomics Platform"/>
            <consortium name="The Broad Institute Genome Sequencing Center for Infectious Disease"/>
            <person name="Wu L."/>
            <person name="Ma J."/>
        </authorList>
    </citation>
    <scope>NUCLEOTIDE SEQUENCE [LARGE SCALE GENOMIC DNA]</scope>
    <source>
        <strain evidence="10">KCTC 3950</strain>
    </source>
</reference>
<accession>A0ABW5PG54</accession>
<dbReference type="RefSeq" id="WP_377605000.1">
    <property type="nucleotide sequence ID" value="NZ_JBHUME010000011.1"/>
</dbReference>
<dbReference type="SUPFAM" id="SSF103473">
    <property type="entry name" value="MFS general substrate transporter"/>
    <property type="match status" value="1"/>
</dbReference>
<evidence type="ECO:0000256" key="2">
    <source>
        <dbReference type="ARBA" id="ARBA00022448"/>
    </source>
</evidence>
<feature type="transmembrane region" description="Helical" evidence="7">
    <location>
        <begin position="292"/>
        <end position="311"/>
    </location>
</feature>
<feature type="transmembrane region" description="Helical" evidence="7">
    <location>
        <begin position="89"/>
        <end position="105"/>
    </location>
</feature>
<keyword evidence="3" id="KW-1003">Cell membrane</keyword>
<dbReference type="InterPro" id="IPR036259">
    <property type="entry name" value="MFS_trans_sf"/>
</dbReference>
<feature type="transmembrane region" description="Helical" evidence="7">
    <location>
        <begin position="227"/>
        <end position="243"/>
    </location>
</feature>
<feature type="transmembrane region" description="Helical" evidence="7">
    <location>
        <begin position="179"/>
        <end position="197"/>
    </location>
</feature>
<feature type="transmembrane region" description="Helical" evidence="7">
    <location>
        <begin position="263"/>
        <end position="280"/>
    </location>
</feature>
<dbReference type="PANTHER" id="PTHR43414:SF1">
    <property type="entry name" value="PEPTIDE PERMEASE"/>
    <property type="match status" value="1"/>
</dbReference>
<comment type="subcellular location">
    <subcellularLocation>
        <location evidence="1">Cell membrane</location>
        <topology evidence="1">Multi-pass membrane protein</topology>
    </subcellularLocation>
</comment>
<dbReference type="CDD" id="cd17329">
    <property type="entry name" value="MFS_MdtH_MDR_like"/>
    <property type="match status" value="1"/>
</dbReference>
<organism evidence="9 10">
    <name type="scientific">Paenibacillus gansuensis</name>
    <dbReference type="NCBI Taxonomy" id="306542"/>
    <lineage>
        <taxon>Bacteria</taxon>
        <taxon>Bacillati</taxon>
        <taxon>Bacillota</taxon>
        <taxon>Bacilli</taxon>
        <taxon>Bacillales</taxon>
        <taxon>Paenibacillaceae</taxon>
        <taxon>Paenibacillus</taxon>
    </lineage>
</organism>
<protein>
    <submittedName>
        <fullName evidence="9">MDR family MFS transporter</fullName>
    </submittedName>
</protein>
<dbReference type="PROSITE" id="PS50850">
    <property type="entry name" value="MFS"/>
    <property type="match status" value="1"/>
</dbReference>
<dbReference type="InterPro" id="IPR020846">
    <property type="entry name" value="MFS_dom"/>
</dbReference>
<gene>
    <name evidence="9" type="ORF">ACFSUF_17940</name>
</gene>
<evidence type="ECO:0000256" key="4">
    <source>
        <dbReference type="ARBA" id="ARBA00022692"/>
    </source>
</evidence>
<feature type="transmembrane region" description="Helical" evidence="7">
    <location>
        <begin position="377"/>
        <end position="397"/>
    </location>
</feature>
<dbReference type="Pfam" id="PF07690">
    <property type="entry name" value="MFS_1"/>
    <property type="match status" value="1"/>
</dbReference>
<keyword evidence="6 7" id="KW-0472">Membrane</keyword>
<dbReference type="InterPro" id="IPR011701">
    <property type="entry name" value="MFS"/>
</dbReference>
<dbReference type="Gene3D" id="1.20.1250.20">
    <property type="entry name" value="MFS general substrate transporter like domains"/>
    <property type="match status" value="1"/>
</dbReference>
<evidence type="ECO:0000313" key="10">
    <source>
        <dbReference type="Proteomes" id="UP001597541"/>
    </source>
</evidence>